<dbReference type="STRING" id="232089.SAMN05443544_1917"/>
<dbReference type="Gene3D" id="3.30.360.10">
    <property type="entry name" value="Dihydrodipicolinate Reductase, domain 2"/>
    <property type="match status" value="1"/>
</dbReference>
<dbReference type="OrthoDB" id="103047at2"/>
<dbReference type="InterPro" id="IPR051317">
    <property type="entry name" value="Gfo/Idh/MocA_oxidoreduct"/>
</dbReference>
<dbReference type="Gene3D" id="3.40.50.720">
    <property type="entry name" value="NAD(P)-binding Rossmann-like Domain"/>
    <property type="match status" value="1"/>
</dbReference>
<dbReference type="RefSeq" id="WP_074260065.1">
    <property type="nucleotide sequence ID" value="NZ_FSRJ01000002.1"/>
</dbReference>
<evidence type="ECO:0000259" key="2">
    <source>
        <dbReference type="Pfam" id="PF01408"/>
    </source>
</evidence>
<dbReference type="SUPFAM" id="SSF51735">
    <property type="entry name" value="NAD(P)-binding Rossmann-fold domains"/>
    <property type="match status" value="1"/>
</dbReference>
<accession>A0A1N6FBU2</accession>
<gene>
    <name evidence="4" type="ORF">SAMN05443544_1917</name>
</gene>
<keyword evidence="1" id="KW-0520">NAD</keyword>
<dbReference type="SUPFAM" id="SSF55347">
    <property type="entry name" value="Glyceraldehyde-3-phosphate dehydrogenase-like, C-terminal domain"/>
    <property type="match status" value="1"/>
</dbReference>
<reference evidence="5" key="1">
    <citation type="submission" date="2016-11" db="EMBL/GenBank/DDBJ databases">
        <authorList>
            <person name="Varghese N."/>
            <person name="Submissions S."/>
        </authorList>
    </citation>
    <scope>NUCLEOTIDE SEQUENCE [LARGE SCALE GENOMIC DNA]</scope>
    <source>
        <strain evidence="5">DSM 8595</strain>
    </source>
</reference>
<dbReference type="AlphaFoldDB" id="A0A1N6FBU2"/>
<sequence>MVNTDGPGRPLRLAVIGCGARSNLARHAPASGLGEIVALVDPDAAAISRGREALSTTAEAFASTADLLASGAAIDGAFVLTPDDTHAEVAIDLLRAGIAVYVEKPLATTTEDADAVLQAAIDARAKLYVGHNMRHMAVIRTMRDAIARGEIGEVKAVWCRHFVGNGGDYYFKDWHAERARSNGLLLQKGAHDIDVIHWLAGGYTTRVVGMGGDTLYGGIADRRDNSDRTMPEWFSLDNWPPLAQRELNPVIDVEDLSMVMMTLDNGVYASYEQCHYTPDYWRNYTVIGTKGRLENFGDTDGGVIRVWNERHVYRPQGDLEHPIVGDEGGHGDADLRTVTEFLRFVREGIPTETSPIAARHAVATAAAATDSLRNSSEPRDVPALPSGAVGYFEGAGDPVGAAHTAPTGG</sequence>
<dbReference type="Pfam" id="PF01408">
    <property type="entry name" value="GFO_IDH_MocA"/>
    <property type="match status" value="1"/>
</dbReference>
<dbReference type="InterPro" id="IPR055170">
    <property type="entry name" value="GFO_IDH_MocA-like_dom"/>
</dbReference>
<evidence type="ECO:0000256" key="1">
    <source>
        <dbReference type="ARBA" id="ARBA00023027"/>
    </source>
</evidence>
<keyword evidence="5" id="KW-1185">Reference proteome</keyword>
<dbReference type="Proteomes" id="UP000184699">
    <property type="component" value="Unassembled WGS sequence"/>
</dbReference>
<dbReference type="Pfam" id="PF22725">
    <property type="entry name" value="GFO_IDH_MocA_C3"/>
    <property type="match status" value="1"/>
</dbReference>
<evidence type="ECO:0000313" key="4">
    <source>
        <dbReference type="EMBL" id="SIN92761.1"/>
    </source>
</evidence>
<protein>
    <submittedName>
        <fullName evidence="4">Predicted dehydrogenase</fullName>
    </submittedName>
</protein>
<dbReference type="PANTHER" id="PTHR43708:SF8">
    <property type="entry name" value="OXIDOREDUCTASE"/>
    <property type="match status" value="1"/>
</dbReference>
<proteinExistence type="predicted"/>
<name>A0A1N6FBU2_9MICO</name>
<feature type="domain" description="Gfo/Idh/MocA-like oxidoreductase N-terminal" evidence="2">
    <location>
        <begin position="12"/>
        <end position="131"/>
    </location>
</feature>
<evidence type="ECO:0000259" key="3">
    <source>
        <dbReference type="Pfam" id="PF22725"/>
    </source>
</evidence>
<dbReference type="GO" id="GO:0000166">
    <property type="term" value="F:nucleotide binding"/>
    <property type="evidence" value="ECO:0007669"/>
    <property type="project" value="InterPro"/>
</dbReference>
<dbReference type="EMBL" id="FSRJ01000002">
    <property type="protein sequence ID" value="SIN92761.1"/>
    <property type="molecule type" value="Genomic_DNA"/>
</dbReference>
<dbReference type="InterPro" id="IPR036291">
    <property type="entry name" value="NAD(P)-bd_dom_sf"/>
</dbReference>
<organism evidence="4 5">
    <name type="scientific">Agromyces cerinus subsp. cerinus</name>
    <dbReference type="NCBI Taxonomy" id="232089"/>
    <lineage>
        <taxon>Bacteria</taxon>
        <taxon>Bacillati</taxon>
        <taxon>Actinomycetota</taxon>
        <taxon>Actinomycetes</taxon>
        <taxon>Micrococcales</taxon>
        <taxon>Microbacteriaceae</taxon>
        <taxon>Agromyces</taxon>
    </lineage>
</organism>
<dbReference type="InterPro" id="IPR000683">
    <property type="entry name" value="Gfo/Idh/MocA-like_OxRdtase_N"/>
</dbReference>
<feature type="domain" description="GFO/IDH/MocA-like oxidoreductase" evidence="3">
    <location>
        <begin position="139"/>
        <end position="294"/>
    </location>
</feature>
<dbReference type="PANTHER" id="PTHR43708">
    <property type="entry name" value="CONSERVED EXPRESSED OXIDOREDUCTASE (EUROFUNG)"/>
    <property type="match status" value="1"/>
</dbReference>
<evidence type="ECO:0000313" key="5">
    <source>
        <dbReference type="Proteomes" id="UP000184699"/>
    </source>
</evidence>